<dbReference type="InterPro" id="IPR003615">
    <property type="entry name" value="HNH_nuc"/>
</dbReference>
<dbReference type="GO" id="GO:0004519">
    <property type="term" value="F:endonuclease activity"/>
    <property type="evidence" value="ECO:0007669"/>
    <property type="project" value="UniProtKB-KW"/>
</dbReference>
<feature type="domain" description="HNH nuclease" evidence="1">
    <location>
        <begin position="185"/>
        <end position="236"/>
    </location>
</feature>
<accession>A0A8S9SZY4</accession>
<keyword evidence="2" id="KW-0255">Endonuclease</keyword>
<protein>
    <submittedName>
        <fullName evidence="2">HNH endonuclease</fullName>
    </submittedName>
</protein>
<dbReference type="Proteomes" id="UP000029738">
    <property type="component" value="Unassembled WGS sequence"/>
</dbReference>
<reference evidence="2" key="1">
    <citation type="journal article" date="2015" name="Genome Announc.">
        <title>Draft Genome Sequence of Tolypothrix boutellei Strain VB521301.</title>
        <authorList>
            <person name="Chandrababunaidu M.M."/>
            <person name="Singh D."/>
            <person name="Sen D."/>
            <person name="Bhan S."/>
            <person name="Das S."/>
            <person name="Gupta A."/>
            <person name="Adhikary S.P."/>
            <person name="Tripathy S."/>
        </authorList>
    </citation>
    <scope>NUCLEOTIDE SEQUENCE</scope>
    <source>
        <strain evidence="2">VB521301</strain>
    </source>
</reference>
<gene>
    <name evidence="2" type="ORF">DA73_0400004820</name>
</gene>
<keyword evidence="2" id="KW-0540">Nuclease</keyword>
<dbReference type="InterPro" id="IPR025938">
    <property type="entry name" value="RRXRR_dom"/>
</dbReference>
<dbReference type="EMBL" id="JHEG04000001">
    <property type="protein sequence ID" value="KAF3884849.1"/>
    <property type="molecule type" value="Genomic_DNA"/>
</dbReference>
<evidence type="ECO:0000259" key="1">
    <source>
        <dbReference type="SMART" id="SM00507"/>
    </source>
</evidence>
<organism evidence="2 3">
    <name type="scientific">Tolypothrix bouteillei VB521301</name>
    <dbReference type="NCBI Taxonomy" id="1479485"/>
    <lineage>
        <taxon>Bacteria</taxon>
        <taxon>Bacillati</taxon>
        <taxon>Cyanobacteriota</taxon>
        <taxon>Cyanophyceae</taxon>
        <taxon>Nostocales</taxon>
        <taxon>Tolypothrichaceae</taxon>
        <taxon>Tolypothrix</taxon>
    </lineage>
</organism>
<dbReference type="GO" id="GO:0008270">
    <property type="term" value="F:zinc ion binding"/>
    <property type="evidence" value="ECO:0007669"/>
    <property type="project" value="InterPro"/>
</dbReference>
<sequence length="442" mass="50178">MSNYVFLIDKNKTPLNPVHPAQARKLLDSGKAAVFRRYPFTLILKRVIENPNVYPLILKIDPGSKFTGIALVTNQGNVIWGMELQHRGQQIKDALEHRRAVRRGRRSRNTRYRQARFLNRKRPDGWLAPSLRHRVITSETWVKRLQKFAPIGSIVQELVKFDTQAIQNPEISGAEYQQGTLHGYECREYLLEKWNRQCAYCGIKDVPLEIEHIQPKSACGSDRISNLCLACHKCNQRKGSKDIQEFLKGKPDVLNRVLRQAKTPLKDAACVNSTRWSLLNTLKQTGLPVKTGTGGQTKFNRIRFDLPKAHWIDAACVGECSAVDGFPVAGNCRTRKGIVETIKLVTTKILKVRATGFGGRQRCQTDQFGYPQKHRPLRPILGFSTGDIVRASVPKGKYAGTFTARVCPMSHGYGEFVIDKKRRSIKLNYLTPVHRRDGYDYA</sequence>
<dbReference type="Pfam" id="PF14239">
    <property type="entry name" value="RRXRR"/>
    <property type="match status" value="1"/>
</dbReference>
<dbReference type="CDD" id="cd00085">
    <property type="entry name" value="HNHc"/>
    <property type="match status" value="1"/>
</dbReference>
<dbReference type="GO" id="GO:0003676">
    <property type="term" value="F:nucleic acid binding"/>
    <property type="evidence" value="ECO:0007669"/>
    <property type="project" value="InterPro"/>
</dbReference>
<keyword evidence="2" id="KW-0378">Hydrolase</keyword>
<dbReference type="InterPro" id="IPR002711">
    <property type="entry name" value="HNH"/>
</dbReference>
<dbReference type="InterPro" id="IPR047693">
    <property type="entry name" value="RNA-guided_IscB-like"/>
</dbReference>
<reference evidence="2" key="2">
    <citation type="submission" date="2019-11" db="EMBL/GenBank/DDBJ databases">
        <title>Improved Assembly of Tolypothrix boutellei genome.</title>
        <authorList>
            <person name="Sarangi A.N."/>
            <person name="Mukherjee M."/>
            <person name="Ghosh S."/>
            <person name="Singh D."/>
            <person name="Das A."/>
            <person name="Kant S."/>
            <person name="Prusty A."/>
            <person name="Tripathy S."/>
        </authorList>
    </citation>
    <scope>NUCLEOTIDE SEQUENCE</scope>
    <source>
        <strain evidence="2">VB521301</strain>
    </source>
</reference>
<dbReference type="RefSeq" id="WP_038081407.1">
    <property type="nucleotide sequence ID" value="NZ_JHEG04000001.1"/>
</dbReference>
<dbReference type="NCBIfam" id="NF040563">
    <property type="entry name" value="guided_IscB"/>
    <property type="match status" value="1"/>
</dbReference>
<dbReference type="Gene3D" id="1.10.30.50">
    <property type="match status" value="1"/>
</dbReference>
<keyword evidence="3" id="KW-1185">Reference proteome</keyword>
<dbReference type="PANTHER" id="PTHR33877:SF2">
    <property type="entry name" value="OS07G0170200 PROTEIN"/>
    <property type="match status" value="1"/>
</dbReference>
<proteinExistence type="predicted"/>
<evidence type="ECO:0000313" key="2">
    <source>
        <dbReference type="EMBL" id="KAF3884849.1"/>
    </source>
</evidence>
<dbReference type="Pfam" id="PF01844">
    <property type="entry name" value="HNH"/>
    <property type="match status" value="1"/>
</dbReference>
<dbReference type="SMART" id="SM00507">
    <property type="entry name" value="HNHc"/>
    <property type="match status" value="1"/>
</dbReference>
<dbReference type="PANTHER" id="PTHR33877">
    <property type="entry name" value="SLL1193 PROTEIN"/>
    <property type="match status" value="1"/>
</dbReference>
<dbReference type="InterPro" id="IPR052892">
    <property type="entry name" value="NA-targeting_endonuclease"/>
</dbReference>
<comment type="caution">
    <text evidence="2">The sequence shown here is derived from an EMBL/GenBank/DDBJ whole genome shotgun (WGS) entry which is preliminary data.</text>
</comment>
<dbReference type="AlphaFoldDB" id="A0A8S9SZY4"/>
<name>A0A8S9SZY4_9CYAN</name>
<evidence type="ECO:0000313" key="3">
    <source>
        <dbReference type="Proteomes" id="UP000029738"/>
    </source>
</evidence>